<dbReference type="Gene3D" id="1.20.1080.10">
    <property type="entry name" value="Glycerol uptake facilitator protein"/>
    <property type="match status" value="1"/>
</dbReference>
<dbReference type="STRING" id="136037.A0A067QGY9"/>
<dbReference type="GO" id="GO:0016020">
    <property type="term" value="C:membrane"/>
    <property type="evidence" value="ECO:0007669"/>
    <property type="project" value="UniProtKB-SubCell"/>
</dbReference>
<evidence type="ECO:0000313" key="10">
    <source>
        <dbReference type="Proteomes" id="UP000027135"/>
    </source>
</evidence>
<keyword evidence="4 8" id="KW-0812">Transmembrane</keyword>
<dbReference type="PIRSF" id="PIRSF017529">
    <property type="entry name" value="Aquaporin_11/12"/>
    <property type="match status" value="1"/>
</dbReference>
<keyword evidence="10" id="KW-1185">Reference proteome</keyword>
<keyword evidence="6 8" id="KW-1133">Transmembrane helix</keyword>
<protein>
    <recommendedName>
        <fullName evidence="8">Aquaporin</fullName>
    </recommendedName>
</protein>
<dbReference type="FunFam" id="1.20.1080.10:FF:000018">
    <property type="entry name" value="Aquaporin"/>
    <property type="match status" value="1"/>
</dbReference>
<dbReference type="PANTHER" id="PTHR21191:SF16">
    <property type="entry name" value="AQUAPORIN"/>
    <property type="match status" value="1"/>
</dbReference>
<dbReference type="GO" id="GO:0005737">
    <property type="term" value="C:cytoplasm"/>
    <property type="evidence" value="ECO:0007669"/>
    <property type="project" value="TreeGrafter"/>
</dbReference>
<evidence type="ECO:0000313" key="9">
    <source>
        <dbReference type="EMBL" id="KDR07479.1"/>
    </source>
</evidence>
<dbReference type="FunCoup" id="A0A067QGY9">
    <property type="interactions" value="115"/>
</dbReference>
<evidence type="ECO:0000256" key="4">
    <source>
        <dbReference type="ARBA" id="ARBA00022692"/>
    </source>
</evidence>
<feature type="transmembrane region" description="Helical" evidence="8">
    <location>
        <begin position="98"/>
        <end position="114"/>
    </location>
</feature>
<dbReference type="InterPro" id="IPR016697">
    <property type="entry name" value="Aquaporin_11/12"/>
</dbReference>
<organism evidence="9 10">
    <name type="scientific">Zootermopsis nevadensis</name>
    <name type="common">Dampwood termite</name>
    <dbReference type="NCBI Taxonomy" id="136037"/>
    <lineage>
        <taxon>Eukaryota</taxon>
        <taxon>Metazoa</taxon>
        <taxon>Ecdysozoa</taxon>
        <taxon>Arthropoda</taxon>
        <taxon>Hexapoda</taxon>
        <taxon>Insecta</taxon>
        <taxon>Pterygota</taxon>
        <taxon>Neoptera</taxon>
        <taxon>Polyneoptera</taxon>
        <taxon>Dictyoptera</taxon>
        <taxon>Blattodea</taxon>
        <taxon>Blattoidea</taxon>
        <taxon>Termitoidae</taxon>
        <taxon>Termopsidae</taxon>
        <taxon>Zootermopsis</taxon>
    </lineage>
</organism>
<keyword evidence="7 8" id="KW-0472">Membrane</keyword>
<dbReference type="PANTHER" id="PTHR21191">
    <property type="entry name" value="AQUAPORIN"/>
    <property type="match status" value="1"/>
</dbReference>
<dbReference type="EMBL" id="KK853461">
    <property type="protein sequence ID" value="KDR07479.1"/>
    <property type="molecule type" value="Genomic_DNA"/>
</dbReference>
<dbReference type="eggNOG" id="ENOG502RYFD">
    <property type="taxonomic scope" value="Eukaryota"/>
</dbReference>
<dbReference type="OrthoDB" id="1580043at2759"/>
<name>A0A067QGY9_ZOONE</name>
<evidence type="ECO:0000256" key="2">
    <source>
        <dbReference type="ARBA" id="ARBA00005900"/>
    </source>
</evidence>
<evidence type="ECO:0000256" key="5">
    <source>
        <dbReference type="ARBA" id="ARBA00022737"/>
    </source>
</evidence>
<feature type="transmembrane region" description="Helical" evidence="8">
    <location>
        <begin position="71"/>
        <end position="91"/>
    </location>
</feature>
<dbReference type="InterPro" id="IPR051883">
    <property type="entry name" value="AQP11/12_channel"/>
</dbReference>
<dbReference type="GO" id="GO:0015267">
    <property type="term" value="F:channel activity"/>
    <property type="evidence" value="ECO:0007669"/>
    <property type="project" value="TreeGrafter"/>
</dbReference>
<evidence type="ECO:0000256" key="7">
    <source>
        <dbReference type="ARBA" id="ARBA00023136"/>
    </source>
</evidence>
<dbReference type="InterPro" id="IPR023271">
    <property type="entry name" value="Aquaporin-like"/>
</dbReference>
<reference evidence="9 10" key="1">
    <citation type="journal article" date="2014" name="Nat. Commun.">
        <title>Molecular traces of alternative social organization in a termite genome.</title>
        <authorList>
            <person name="Terrapon N."/>
            <person name="Li C."/>
            <person name="Robertson H.M."/>
            <person name="Ji L."/>
            <person name="Meng X."/>
            <person name="Booth W."/>
            <person name="Chen Z."/>
            <person name="Childers C.P."/>
            <person name="Glastad K.M."/>
            <person name="Gokhale K."/>
            <person name="Gowin J."/>
            <person name="Gronenberg W."/>
            <person name="Hermansen R.A."/>
            <person name="Hu H."/>
            <person name="Hunt B.G."/>
            <person name="Huylmans A.K."/>
            <person name="Khalil S.M."/>
            <person name="Mitchell R.D."/>
            <person name="Munoz-Torres M.C."/>
            <person name="Mustard J.A."/>
            <person name="Pan H."/>
            <person name="Reese J.T."/>
            <person name="Scharf M.E."/>
            <person name="Sun F."/>
            <person name="Vogel H."/>
            <person name="Xiao J."/>
            <person name="Yang W."/>
            <person name="Yang Z."/>
            <person name="Yang Z."/>
            <person name="Zhou J."/>
            <person name="Zhu J."/>
            <person name="Brent C.S."/>
            <person name="Elsik C.G."/>
            <person name="Goodisman M.A."/>
            <person name="Liberles D.A."/>
            <person name="Roe R.M."/>
            <person name="Vargo E.L."/>
            <person name="Vilcinskas A."/>
            <person name="Wang J."/>
            <person name="Bornberg-Bauer E."/>
            <person name="Korb J."/>
            <person name="Zhang G."/>
            <person name="Liebig J."/>
        </authorList>
    </citation>
    <scope>NUCLEOTIDE SEQUENCE [LARGE SCALE GENOMIC DNA]</scope>
    <source>
        <tissue evidence="9">Whole organism</tissue>
    </source>
</reference>
<accession>A0A067QGY9</accession>
<keyword evidence="5" id="KW-0677">Repeat</keyword>
<dbReference type="SUPFAM" id="SSF81338">
    <property type="entry name" value="Aquaporin-like"/>
    <property type="match status" value="1"/>
</dbReference>
<proteinExistence type="inferred from homology"/>
<sequence length="295" mass="32179">MRETKAMALSPWGPQKSFLNACLKLCRRAAGATTMLPSLVVSALFILLTLVLAHGARRMVDRLISDPFTRLLLQEAIAAAELCGCCFELIIVADNFGVSTYAAFLFLLTIWWSINWGDATACPYTHIEDVVLGNTDVRTAVLKSAFELAGGMLVFKYVQLLWSLEIAETHHNRAFGDCFTDLRVPVLYGAAIEGSATCLCRIASKALSELQPRFSTAIDSFISTSLVVAAFDYSGGYFNPVLATSLKYGCRGNTLIEHVVVYWVGASLGATASVFLYQHPTTQKLLIGGNKDKEE</sequence>
<dbReference type="AlphaFoldDB" id="A0A067QGY9"/>
<evidence type="ECO:0000256" key="3">
    <source>
        <dbReference type="ARBA" id="ARBA00022448"/>
    </source>
</evidence>
<dbReference type="Proteomes" id="UP000027135">
    <property type="component" value="Unassembled WGS sequence"/>
</dbReference>
<comment type="similarity">
    <text evidence="2">Belongs to the MIP/aquaporin (TC 1.A.8) family. AQP11/AQP12 subfamily.</text>
</comment>
<gene>
    <name evidence="9" type="ORF">L798_02882</name>
</gene>
<dbReference type="InParanoid" id="A0A067QGY9"/>
<comment type="subcellular location">
    <subcellularLocation>
        <location evidence="1">Membrane</location>
        <topology evidence="1">Multi-pass membrane protein</topology>
    </subcellularLocation>
</comment>
<evidence type="ECO:0000256" key="6">
    <source>
        <dbReference type="ARBA" id="ARBA00022989"/>
    </source>
</evidence>
<keyword evidence="3" id="KW-0813">Transport</keyword>
<evidence type="ECO:0000256" key="1">
    <source>
        <dbReference type="ARBA" id="ARBA00004141"/>
    </source>
</evidence>
<evidence type="ECO:0000256" key="8">
    <source>
        <dbReference type="PIRNR" id="PIRNR017529"/>
    </source>
</evidence>
<comment type="caution">
    <text evidence="8">Lacks conserved residue(s) required for the propagation of feature annotation.</text>
</comment>
<dbReference type="OMA" id="EHFTVYW"/>